<dbReference type="EMBL" id="AP023086">
    <property type="protein sequence ID" value="BCD99736.1"/>
    <property type="molecule type" value="Genomic_DNA"/>
</dbReference>
<dbReference type="AlphaFoldDB" id="A0AAN2BM50"/>
<proteinExistence type="predicted"/>
<dbReference type="KEGG" id="marq:MARGE09_P3938"/>
<reference evidence="1 2" key="1">
    <citation type="journal article" date="2022" name="IScience">
        <title>An ultrasensitive nanofiber-based assay for enzymatic hydrolysis and deep-sea microbial degradation of cellulose.</title>
        <authorList>
            <person name="Tsudome M."/>
            <person name="Tachioka M."/>
            <person name="Miyazaki M."/>
            <person name="Uchimura K."/>
            <person name="Tsuda M."/>
            <person name="Takaki Y."/>
            <person name="Deguchi S."/>
        </authorList>
    </citation>
    <scope>NUCLEOTIDE SEQUENCE [LARGE SCALE GENOMIC DNA]</scope>
    <source>
        <strain evidence="1 2">GE09</strain>
    </source>
</reference>
<dbReference type="Gene3D" id="1.25.10.10">
    <property type="entry name" value="Leucine-rich Repeat Variant"/>
    <property type="match status" value="1"/>
</dbReference>
<name>A0AAN2BM50_9GAMM</name>
<evidence type="ECO:0000313" key="2">
    <source>
        <dbReference type="Proteomes" id="UP001320119"/>
    </source>
</evidence>
<gene>
    <name evidence="1" type="ORF">MARGE09_P3938</name>
</gene>
<dbReference type="InterPro" id="IPR016024">
    <property type="entry name" value="ARM-type_fold"/>
</dbReference>
<sequence>MSFNEGKEAGIALEDKRAESDKIFSSGILKAGLLFEDTPIDPVSYLEKFTYAELESRGIKFDDNREKMAVSINKLFMKNHRSSAYSPFVTMTHLSADLKTDNGSERIVVFIKRGKVPVWSFDEIIEPTLNEPLSLLVKEFSAKINQHLYQHKITDADVTTLVNSIKSASDQNANYEKVYALGFGNNKTAIPALVEFSKSEDEYVRLAAISSLGVLKAVDQFDYLKGIVIDGKLWQDRAMALKAIGDFGTAQSKAFLEAAKSKPDTVENAKEREWSGALIGLYLD</sequence>
<dbReference type="Proteomes" id="UP001320119">
    <property type="component" value="Chromosome"/>
</dbReference>
<dbReference type="SUPFAM" id="SSF48371">
    <property type="entry name" value="ARM repeat"/>
    <property type="match status" value="1"/>
</dbReference>
<keyword evidence="2" id="KW-1185">Reference proteome</keyword>
<accession>A0AAN2BM50</accession>
<organism evidence="1 2">
    <name type="scientific">Marinagarivorans cellulosilyticus</name>
    <dbReference type="NCBI Taxonomy" id="2721545"/>
    <lineage>
        <taxon>Bacteria</taxon>
        <taxon>Pseudomonadati</taxon>
        <taxon>Pseudomonadota</taxon>
        <taxon>Gammaproteobacteria</taxon>
        <taxon>Cellvibrionales</taxon>
        <taxon>Cellvibrionaceae</taxon>
        <taxon>Marinagarivorans</taxon>
    </lineage>
</organism>
<evidence type="ECO:0000313" key="1">
    <source>
        <dbReference type="EMBL" id="BCD99736.1"/>
    </source>
</evidence>
<evidence type="ECO:0008006" key="3">
    <source>
        <dbReference type="Google" id="ProtNLM"/>
    </source>
</evidence>
<dbReference type="RefSeq" id="WP_236985006.1">
    <property type="nucleotide sequence ID" value="NZ_AP023086.1"/>
</dbReference>
<dbReference type="InterPro" id="IPR011989">
    <property type="entry name" value="ARM-like"/>
</dbReference>
<dbReference type="Pfam" id="PF13646">
    <property type="entry name" value="HEAT_2"/>
    <property type="match status" value="1"/>
</dbReference>
<protein>
    <recommendedName>
        <fullName evidence="3">HEAT repeat domain-containing protein</fullName>
    </recommendedName>
</protein>